<dbReference type="SUPFAM" id="SSF143492">
    <property type="entry name" value="Prenyltransferase-like"/>
    <property type="match status" value="1"/>
</dbReference>
<protein>
    <recommendedName>
        <fullName evidence="4">Aromatic prenyltransferase</fullName>
    </recommendedName>
</protein>
<comment type="similarity">
    <text evidence="1">Belongs to the aromatic prenyltransferase family.</text>
</comment>
<dbReference type="InterPro" id="IPR033964">
    <property type="entry name" value="ABBA"/>
</dbReference>
<evidence type="ECO:0000313" key="5">
    <source>
        <dbReference type="EMBL" id="CAI6234693.1"/>
    </source>
</evidence>
<dbReference type="SFLD" id="SFLDS00036">
    <property type="entry name" value="Aromatic_Prenyltransferase"/>
    <property type="match status" value="1"/>
</dbReference>
<name>A0A9W4XJE5_9PLEO</name>
<accession>A0A9W4XJE5</accession>
<dbReference type="InterPro" id="IPR020965">
    <property type="entry name" value="Prenyltransferase_CloQ"/>
</dbReference>
<dbReference type="InterPro" id="IPR036239">
    <property type="entry name" value="PrenylTrfase-like_sf"/>
</dbReference>
<dbReference type="Pfam" id="PF11468">
    <property type="entry name" value="PTase_Orf2"/>
    <property type="match status" value="1"/>
</dbReference>
<evidence type="ECO:0000313" key="6">
    <source>
        <dbReference type="Proteomes" id="UP001152607"/>
    </source>
</evidence>
<dbReference type="Proteomes" id="UP001152607">
    <property type="component" value="Unassembled WGS sequence"/>
</dbReference>
<sequence>MAAAVERFDRSTFQSELSSLCHSLDAPYSNKVTEQILGAFDEYLDDSYVWLRCTSKPADVVNFRLAFHGKRVDTTAILAKAGWIDFDDDLAKIVRSWSAQEDAEQWCDFDPSRGIAKNWIYFRRLQPIQEILCNHGLPAPVATRLSDLQNSGLEHVNFAAVDYANRSMNVYFLLPGGLTAERAAKYVSLAGSAPLSEADIKVINDNTHPKQTFGVTIIPETGHIPRVAFYAPVENADTFFTSKNERMRKFFAEHPSRDPRKIHILSWSYGAGDSKTYMKGEASYAGYSEELSRDMFLRWIE</sequence>
<evidence type="ECO:0000256" key="4">
    <source>
        <dbReference type="ARBA" id="ARBA00033767"/>
    </source>
</evidence>
<dbReference type="SFLD" id="SFLDG01163">
    <property type="entry name" value="II"/>
    <property type="match status" value="1"/>
</dbReference>
<evidence type="ECO:0000256" key="1">
    <source>
        <dbReference type="ARBA" id="ARBA00005368"/>
    </source>
</evidence>
<proteinExistence type="inferred from homology"/>
<keyword evidence="2" id="KW-0637">Prenyltransferase</keyword>
<dbReference type="AlphaFoldDB" id="A0A9W4XJE5"/>
<gene>
    <name evidence="5" type="ORF">PDIGIT_LOCUS354</name>
</gene>
<evidence type="ECO:0000256" key="3">
    <source>
        <dbReference type="ARBA" id="ARBA00022679"/>
    </source>
</evidence>
<organism evidence="5 6">
    <name type="scientific">Periconia digitata</name>
    <dbReference type="NCBI Taxonomy" id="1303443"/>
    <lineage>
        <taxon>Eukaryota</taxon>
        <taxon>Fungi</taxon>
        <taxon>Dikarya</taxon>
        <taxon>Ascomycota</taxon>
        <taxon>Pezizomycotina</taxon>
        <taxon>Dothideomycetes</taxon>
        <taxon>Pleosporomycetidae</taxon>
        <taxon>Pleosporales</taxon>
        <taxon>Massarineae</taxon>
        <taxon>Periconiaceae</taxon>
        <taxon>Periconia</taxon>
    </lineage>
</organism>
<dbReference type="OrthoDB" id="3913316at2759"/>
<comment type="caution">
    <text evidence="5">The sequence shown here is derived from an EMBL/GenBank/DDBJ whole genome shotgun (WGS) entry which is preliminary data.</text>
</comment>
<reference evidence="5" key="1">
    <citation type="submission" date="2023-01" db="EMBL/GenBank/DDBJ databases">
        <authorList>
            <person name="Van Ghelder C."/>
            <person name="Rancurel C."/>
        </authorList>
    </citation>
    <scope>NUCLEOTIDE SEQUENCE</scope>
    <source>
        <strain evidence="5">CNCM I-4278</strain>
    </source>
</reference>
<evidence type="ECO:0000256" key="2">
    <source>
        <dbReference type="ARBA" id="ARBA00022602"/>
    </source>
</evidence>
<keyword evidence="6" id="KW-1185">Reference proteome</keyword>
<dbReference type="EMBL" id="CAOQHR010000001">
    <property type="protein sequence ID" value="CAI6234693.1"/>
    <property type="molecule type" value="Genomic_DNA"/>
</dbReference>
<dbReference type="GO" id="GO:0004659">
    <property type="term" value="F:prenyltransferase activity"/>
    <property type="evidence" value="ECO:0007669"/>
    <property type="project" value="UniProtKB-KW"/>
</dbReference>
<keyword evidence="3" id="KW-0808">Transferase</keyword>